<reference evidence="5 6" key="1">
    <citation type="submission" date="2019-01" db="EMBL/GenBank/DDBJ databases">
        <title>Coherence of Microcystis species and biogeography revealed through population genomics.</title>
        <authorList>
            <person name="Perez-Carrascal O.M."/>
            <person name="Terrat Y."/>
            <person name="Giani A."/>
            <person name="Fortin N."/>
            <person name="Tromas N."/>
            <person name="Shapiro B.J."/>
        </authorList>
    </citation>
    <scope>NUCLEOTIDE SEQUENCE [LARGE SCALE GENOMIC DNA]</scope>
    <source>
        <strain evidence="5">Ma_QC_B_20070730_S2</strain>
    </source>
</reference>
<keyword evidence="2" id="KW-0547">Nucleotide-binding</keyword>
<dbReference type="InterPro" id="IPR029052">
    <property type="entry name" value="Metallo-depent_PP-like"/>
</dbReference>
<dbReference type="GO" id="GO:0000166">
    <property type="term" value="F:nucleotide binding"/>
    <property type="evidence" value="ECO:0007669"/>
    <property type="project" value="UniProtKB-KW"/>
</dbReference>
<dbReference type="Gene3D" id="3.60.21.10">
    <property type="match status" value="1"/>
</dbReference>
<evidence type="ECO:0000256" key="1">
    <source>
        <dbReference type="ARBA" id="ARBA00022729"/>
    </source>
</evidence>
<comment type="caution">
    <text evidence="5">The sequence shown here is derived from an EMBL/GenBank/DDBJ whole genome shotgun (WGS) entry which is preliminary data.</text>
</comment>
<feature type="domain" description="5'-Nucleotidase C-terminal" evidence="4">
    <location>
        <begin position="306"/>
        <end position="440"/>
    </location>
</feature>
<feature type="domain" description="Calcineurin-like phosphoesterase" evidence="3">
    <location>
        <begin position="12"/>
        <end position="225"/>
    </location>
</feature>
<dbReference type="Proteomes" id="UP000320551">
    <property type="component" value="Unassembled WGS sequence"/>
</dbReference>
<keyword evidence="2" id="KW-0378">Hydrolase</keyword>
<organism evidence="5 6">
    <name type="scientific">Microcystis aeruginosa Ma_QC_B_20070730_S2</name>
    <dbReference type="NCBI Taxonomy" id="2486256"/>
    <lineage>
        <taxon>Bacteria</taxon>
        <taxon>Bacillati</taxon>
        <taxon>Cyanobacteriota</taxon>
        <taxon>Cyanophyceae</taxon>
        <taxon>Oscillatoriophycideae</taxon>
        <taxon>Chroococcales</taxon>
        <taxon>Microcystaceae</taxon>
        <taxon>Microcystis</taxon>
    </lineage>
</organism>
<dbReference type="GO" id="GO:0016787">
    <property type="term" value="F:hydrolase activity"/>
    <property type="evidence" value="ECO:0007669"/>
    <property type="project" value="UniProtKB-KW"/>
</dbReference>
<dbReference type="CDD" id="cd00845">
    <property type="entry name" value="MPP_UshA_N_like"/>
    <property type="match status" value="1"/>
</dbReference>
<dbReference type="GO" id="GO:0030288">
    <property type="term" value="C:outer membrane-bounded periplasmic space"/>
    <property type="evidence" value="ECO:0007669"/>
    <property type="project" value="TreeGrafter"/>
</dbReference>
<evidence type="ECO:0000259" key="4">
    <source>
        <dbReference type="Pfam" id="PF02872"/>
    </source>
</evidence>
<dbReference type="SUPFAM" id="SSF56300">
    <property type="entry name" value="Metallo-dependent phosphatases"/>
    <property type="match status" value="1"/>
</dbReference>
<gene>
    <name evidence="5" type="ORF">EWV80_14145</name>
</gene>
<dbReference type="PANTHER" id="PTHR11575">
    <property type="entry name" value="5'-NUCLEOTIDASE-RELATED"/>
    <property type="match status" value="1"/>
</dbReference>
<evidence type="ECO:0000259" key="3">
    <source>
        <dbReference type="Pfam" id="PF00149"/>
    </source>
</evidence>
<keyword evidence="1" id="KW-0732">Signal</keyword>
<comment type="similarity">
    <text evidence="2">Belongs to the 5'-nucleotidase family.</text>
</comment>
<dbReference type="EMBL" id="SFBK01000190">
    <property type="protein sequence ID" value="TRU22539.1"/>
    <property type="molecule type" value="Genomic_DNA"/>
</dbReference>
<evidence type="ECO:0000256" key="2">
    <source>
        <dbReference type="RuleBase" id="RU362119"/>
    </source>
</evidence>
<dbReference type="Pfam" id="PF00149">
    <property type="entry name" value="Metallophos"/>
    <property type="match status" value="1"/>
</dbReference>
<evidence type="ECO:0000313" key="5">
    <source>
        <dbReference type="EMBL" id="TRU22539.1"/>
    </source>
</evidence>
<dbReference type="AlphaFoldDB" id="A0A552DJZ7"/>
<dbReference type="GO" id="GO:0009166">
    <property type="term" value="P:nucleotide catabolic process"/>
    <property type="evidence" value="ECO:0007669"/>
    <property type="project" value="InterPro"/>
</dbReference>
<accession>A0A552DJZ7</accession>
<sequence>METTNERFKKFTILHSNDMHGDFLAEASGAEGHLIGGVSLLSGYISKVRQEEKNVLYVISGDMLQGSLIDKEFRGLSTIEIMNYLAPDVVTLGNHELDYGLPHLLFLEKMANFPIVNANLYIKKYSKRLMNPYIILNVDGFDLMFIGIITQEALKSLKKDSSIGTFVSLEDAAAEVGKICNAYRNDDIDLTVLLTHIGFEEDKKLAAMLDPAWGVDMIIGGHSHTVLEQPDMVNNVLIAQAAVGTDQIGRFDIVVDDDTNSIVEWQWQLIPIDNNLAEPDTEIEKLVATFKEQVDRKYNRVLGRLAHQLTHPKREEETELGNLIADIVAQCDNFDIVLIGSGSIRGTKLGPLVTLSDLKTIYPYDDVLYKVIMTGAQLFKIFAHFMRPENRLAGESCCFQVSKGVEAIYSDAQKSLKSLTINGEPVQSGTDYTVCLEEYHYKNSLQSLGLTTEELAKYGKGTVAATSCQEVLEEFFGHHQNLNSQIQGRLKYDNPI</sequence>
<dbReference type="InterPro" id="IPR004843">
    <property type="entry name" value="Calcineurin-like_PHP"/>
</dbReference>
<dbReference type="Pfam" id="PF02872">
    <property type="entry name" value="5_nucleotid_C"/>
    <property type="match status" value="1"/>
</dbReference>
<proteinExistence type="inferred from homology"/>
<dbReference type="InterPro" id="IPR006179">
    <property type="entry name" value="5_nucleotidase/apyrase"/>
</dbReference>
<dbReference type="PANTHER" id="PTHR11575:SF24">
    <property type="entry name" value="5'-NUCLEOTIDASE"/>
    <property type="match status" value="1"/>
</dbReference>
<name>A0A552DJZ7_MICAE</name>
<dbReference type="Gene3D" id="3.90.780.10">
    <property type="entry name" value="5'-Nucleotidase, C-terminal domain"/>
    <property type="match status" value="1"/>
</dbReference>
<evidence type="ECO:0000313" key="6">
    <source>
        <dbReference type="Proteomes" id="UP000320551"/>
    </source>
</evidence>
<dbReference type="InterPro" id="IPR008334">
    <property type="entry name" value="5'-Nucleotdase_C"/>
</dbReference>
<dbReference type="PRINTS" id="PR01607">
    <property type="entry name" value="APYRASEFAMLY"/>
</dbReference>
<dbReference type="SUPFAM" id="SSF55816">
    <property type="entry name" value="5'-nucleotidase (syn. UDP-sugar hydrolase), C-terminal domain"/>
    <property type="match status" value="1"/>
</dbReference>
<dbReference type="InterPro" id="IPR036907">
    <property type="entry name" value="5'-Nucleotdase_C_sf"/>
</dbReference>
<protein>
    <submittedName>
        <fullName evidence="5">Bifunctional metallophosphatase/5'-nucleotidase</fullName>
    </submittedName>
</protein>